<dbReference type="OrthoDB" id="9804124at2"/>
<evidence type="ECO:0000259" key="1">
    <source>
        <dbReference type="Pfam" id="PF00905"/>
    </source>
</evidence>
<gene>
    <name evidence="3" type="ORF">ARMA_2202</name>
</gene>
<evidence type="ECO:0000313" key="4">
    <source>
        <dbReference type="Proteomes" id="UP000037784"/>
    </source>
</evidence>
<keyword evidence="4" id="KW-1185">Reference proteome</keyword>
<dbReference type="GO" id="GO:0071972">
    <property type="term" value="F:peptidoglycan L,D-transpeptidase activity"/>
    <property type="evidence" value="ECO:0007669"/>
    <property type="project" value="TreeGrafter"/>
</dbReference>
<name>A0A0M8KAH7_9CHLR</name>
<dbReference type="AlphaFoldDB" id="A0A0M8KAH7"/>
<dbReference type="GO" id="GO:0005886">
    <property type="term" value="C:plasma membrane"/>
    <property type="evidence" value="ECO:0007669"/>
    <property type="project" value="TreeGrafter"/>
</dbReference>
<accession>A0A0M8KAH7</accession>
<dbReference type="Gene3D" id="3.90.1310.10">
    <property type="entry name" value="Penicillin-binding protein 2a (Domain 2)"/>
    <property type="match status" value="1"/>
</dbReference>
<feature type="domain" description="Penicillin-binding protein transpeptidase" evidence="1">
    <location>
        <begin position="156"/>
        <end position="464"/>
    </location>
</feature>
<dbReference type="Gene3D" id="3.40.710.10">
    <property type="entry name" value="DD-peptidase/beta-lactamase superfamily"/>
    <property type="match status" value="1"/>
</dbReference>
<organism evidence="3 4">
    <name type="scientific">Ardenticatena maritima</name>
    <dbReference type="NCBI Taxonomy" id="872965"/>
    <lineage>
        <taxon>Bacteria</taxon>
        <taxon>Bacillati</taxon>
        <taxon>Chloroflexota</taxon>
        <taxon>Ardenticatenia</taxon>
        <taxon>Ardenticatenales</taxon>
        <taxon>Ardenticatenaceae</taxon>
        <taxon>Ardenticatena</taxon>
    </lineage>
</organism>
<dbReference type="STRING" id="872965.SE16_01010"/>
<dbReference type="PANTHER" id="PTHR30627">
    <property type="entry name" value="PEPTIDOGLYCAN D,D-TRANSPEPTIDASE"/>
    <property type="match status" value="1"/>
</dbReference>
<dbReference type="Proteomes" id="UP000037784">
    <property type="component" value="Unassembled WGS sequence"/>
</dbReference>
<dbReference type="FunCoup" id="A0A0M8KAH7">
    <property type="interactions" value="15"/>
</dbReference>
<proteinExistence type="predicted"/>
<keyword evidence="3" id="KW-0328">Glycosyltransferase</keyword>
<dbReference type="InParanoid" id="A0A0M8KAH7"/>
<dbReference type="SUPFAM" id="SSF56601">
    <property type="entry name" value="beta-lactamase/transpeptidase-like"/>
    <property type="match status" value="1"/>
</dbReference>
<dbReference type="InterPro" id="IPR001460">
    <property type="entry name" value="PCN-bd_Tpept"/>
</dbReference>
<reference evidence="4" key="1">
    <citation type="submission" date="2015-08" db="EMBL/GenBank/DDBJ databases">
        <title>Draft Genome Sequence of a Heterotrophic Facultative Anaerobic Bacterium Ardenticatena maritima Strain 110S.</title>
        <authorList>
            <person name="Kawaichi S."/>
            <person name="Yoshida T."/>
            <person name="Sako Y."/>
            <person name="Nakamura R."/>
        </authorList>
    </citation>
    <scope>NUCLEOTIDE SEQUENCE [LARGE SCALE GENOMIC DNA]</scope>
    <source>
        <strain evidence="4">110S</strain>
    </source>
</reference>
<dbReference type="EMBL" id="BBZA01000192">
    <property type="protein sequence ID" value="GAP63779.1"/>
    <property type="molecule type" value="Genomic_DNA"/>
</dbReference>
<dbReference type="Pfam" id="PF00905">
    <property type="entry name" value="Transpeptidase"/>
    <property type="match status" value="1"/>
</dbReference>
<dbReference type="InterPro" id="IPR050515">
    <property type="entry name" value="Beta-lactam/transpept"/>
</dbReference>
<evidence type="ECO:0000259" key="2">
    <source>
        <dbReference type="Pfam" id="PF21922"/>
    </source>
</evidence>
<evidence type="ECO:0000313" key="3">
    <source>
        <dbReference type="EMBL" id="GAP63779.1"/>
    </source>
</evidence>
<dbReference type="PANTHER" id="PTHR30627:SF24">
    <property type="entry name" value="PENICILLIN-BINDING PROTEIN 4B"/>
    <property type="match status" value="1"/>
</dbReference>
<dbReference type="GO" id="GO:0071555">
    <property type="term" value="P:cell wall organization"/>
    <property type="evidence" value="ECO:0007669"/>
    <property type="project" value="TreeGrafter"/>
</dbReference>
<dbReference type="GO" id="GO:0016757">
    <property type="term" value="F:glycosyltransferase activity"/>
    <property type="evidence" value="ECO:0007669"/>
    <property type="project" value="UniProtKB-KW"/>
</dbReference>
<dbReference type="InterPro" id="IPR012338">
    <property type="entry name" value="Beta-lactam/transpept-like"/>
</dbReference>
<dbReference type="RefSeq" id="WP_054493575.1">
    <property type="nucleotide sequence ID" value="NZ_BBZA01000192.1"/>
</dbReference>
<dbReference type="InterPro" id="IPR054120">
    <property type="entry name" value="PBPA_dimer"/>
</dbReference>
<dbReference type="Pfam" id="PF21922">
    <property type="entry name" value="PBP_dimer_2"/>
    <property type="match status" value="1"/>
</dbReference>
<comment type="caution">
    <text evidence="3">The sequence shown here is derived from an EMBL/GenBank/DDBJ whole genome shotgun (WGS) entry which is preliminary data.</text>
</comment>
<sequence length="470" mass="50968">MRSLDALQKLTLFFLTAFFAVALTTGYWAVVRADDLNARNDNLRRLERERRVARGAMLARDGETVLVETTFDEEGLAQRMYHMPALAPITGVWSLRYGNSGLEAAYDEWLAGRKGEPFTQLLDNLLHRPVRGYDLVLTVDPALQAEAVRLLGERRGAVVVSNVETGDILALVSLPTYDPNTFEDDAEALQQSPANPLLNRATQGLYTPGSVFKIVTLAGALAKGKTSLDERWQDPNGIFFVNGFPIRDFEEPPQDEFDTAHALAYSSNVVFAQLGLRLGADAMREAARAFGFGEPPPIAIEAEASRLGRDDFLLDDVGLASTAFGQGQVQMTPLHVNLITAAVARDGQLPRPRLVQAIRTADGDTLQTIRPMTWKRAVSRRVAEQVREAMVVAARDGYARAGAPACTAIGGKTGTAQLGGTLAPHAWFTAFAPAEQPRYAVTVLVENGGLGGDVAAPIARRLIEMLVCTP</sequence>
<dbReference type="EC" id="2.4.1.129" evidence="3"/>
<protein>
    <submittedName>
        <fullName evidence="3">Peptidoglycan glycosyltransferase</fullName>
        <ecNumber evidence="3">2.4.1.129</ecNumber>
    </submittedName>
</protein>
<keyword evidence="3" id="KW-0808">Transferase</keyword>
<dbReference type="GO" id="GO:0008658">
    <property type="term" value="F:penicillin binding"/>
    <property type="evidence" value="ECO:0007669"/>
    <property type="project" value="InterPro"/>
</dbReference>
<feature type="domain" description="Penicillin binding protein A dimerisation" evidence="2">
    <location>
        <begin position="54"/>
        <end position="126"/>
    </location>
</feature>